<dbReference type="PROSITE" id="PS51318">
    <property type="entry name" value="TAT"/>
    <property type="match status" value="1"/>
</dbReference>
<feature type="domain" description="PA" evidence="2">
    <location>
        <begin position="155"/>
        <end position="237"/>
    </location>
</feature>
<name>A0A3N1CS30_9ACTN</name>
<dbReference type="GO" id="GO:0006508">
    <property type="term" value="P:proteolysis"/>
    <property type="evidence" value="ECO:0007669"/>
    <property type="project" value="InterPro"/>
</dbReference>
<dbReference type="EMBL" id="RJKE01000001">
    <property type="protein sequence ID" value="ROO84126.1"/>
    <property type="molecule type" value="Genomic_DNA"/>
</dbReference>
<evidence type="ECO:0000256" key="1">
    <source>
        <dbReference type="SAM" id="SignalP"/>
    </source>
</evidence>
<reference evidence="4 5" key="1">
    <citation type="submission" date="2018-11" db="EMBL/GenBank/DDBJ databases">
        <title>Sequencing the genomes of 1000 actinobacteria strains.</title>
        <authorList>
            <person name="Klenk H.-P."/>
        </authorList>
    </citation>
    <scope>NUCLEOTIDE SEQUENCE [LARGE SCALE GENOMIC DNA]</scope>
    <source>
        <strain evidence="4 5">DSM 44254</strain>
    </source>
</reference>
<dbReference type="GO" id="GO:0008235">
    <property type="term" value="F:metalloexopeptidase activity"/>
    <property type="evidence" value="ECO:0007669"/>
    <property type="project" value="InterPro"/>
</dbReference>
<gene>
    <name evidence="4" type="ORF">EDD29_1643</name>
</gene>
<dbReference type="InterPro" id="IPR006311">
    <property type="entry name" value="TAT_signal"/>
</dbReference>
<feature type="signal peptide" evidence="1">
    <location>
        <begin position="1"/>
        <end position="28"/>
    </location>
</feature>
<dbReference type="Pfam" id="PF04389">
    <property type="entry name" value="Peptidase_M28"/>
    <property type="match status" value="1"/>
</dbReference>
<keyword evidence="5" id="KW-1185">Reference proteome</keyword>
<dbReference type="InterPro" id="IPR046450">
    <property type="entry name" value="PA_dom_sf"/>
</dbReference>
<dbReference type="Pfam" id="PF02225">
    <property type="entry name" value="PA"/>
    <property type="match status" value="1"/>
</dbReference>
<dbReference type="RefSeq" id="WP_123663778.1">
    <property type="nucleotide sequence ID" value="NZ_RJKE01000001.1"/>
</dbReference>
<dbReference type="InterPro" id="IPR003137">
    <property type="entry name" value="PA_domain"/>
</dbReference>
<dbReference type="OrthoDB" id="345880at2"/>
<feature type="domain" description="Peptidase M28" evidence="3">
    <location>
        <begin position="262"/>
        <end position="477"/>
    </location>
</feature>
<dbReference type="InterPro" id="IPR007484">
    <property type="entry name" value="Peptidase_M28"/>
</dbReference>
<organism evidence="4 5">
    <name type="scientific">Actinocorallia herbida</name>
    <dbReference type="NCBI Taxonomy" id="58109"/>
    <lineage>
        <taxon>Bacteria</taxon>
        <taxon>Bacillati</taxon>
        <taxon>Actinomycetota</taxon>
        <taxon>Actinomycetes</taxon>
        <taxon>Streptosporangiales</taxon>
        <taxon>Thermomonosporaceae</taxon>
        <taxon>Actinocorallia</taxon>
    </lineage>
</organism>
<evidence type="ECO:0000259" key="3">
    <source>
        <dbReference type="Pfam" id="PF04389"/>
    </source>
</evidence>
<dbReference type="PANTHER" id="PTHR12147">
    <property type="entry name" value="METALLOPEPTIDASE M28 FAMILY MEMBER"/>
    <property type="match status" value="1"/>
</dbReference>
<accession>A0A3N1CS30</accession>
<evidence type="ECO:0000259" key="2">
    <source>
        <dbReference type="Pfam" id="PF02225"/>
    </source>
</evidence>
<dbReference type="Proteomes" id="UP000272400">
    <property type="component" value="Unassembled WGS sequence"/>
</dbReference>
<evidence type="ECO:0000313" key="4">
    <source>
        <dbReference type="EMBL" id="ROO84126.1"/>
    </source>
</evidence>
<dbReference type="InterPro" id="IPR045175">
    <property type="entry name" value="M28_fam"/>
</dbReference>
<dbReference type="SUPFAM" id="SSF52025">
    <property type="entry name" value="PA domain"/>
    <property type="match status" value="1"/>
</dbReference>
<dbReference type="AlphaFoldDB" id="A0A3N1CS30"/>
<dbReference type="SUPFAM" id="SSF53187">
    <property type="entry name" value="Zn-dependent exopeptidases"/>
    <property type="match status" value="1"/>
</dbReference>
<comment type="caution">
    <text evidence="4">The sequence shown here is derived from an EMBL/GenBank/DDBJ whole genome shotgun (WGS) entry which is preliminary data.</text>
</comment>
<dbReference type="Gene3D" id="3.40.630.10">
    <property type="entry name" value="Zn peptidases"/>
    <property type="match status" value="2"/>
</dbReference>
<keyword evidence="1" id="KW-0732">Signal</keyword>
<dbReference type="PANTHER" id="PTHR12147:SF26">
    <property type="entry name" value="PEPTIDASE M28 DOMAIN-CONTAINING PROTEIN"/>
    <property type="match status" value="1"/>
</dbReference>
<evidence type="ECO:0000313" key="5">
    <source>
        <dbReference type="Proteomes" id="UP000272400"/>
    </source>
</evidence>
<proteinExistence type="predicted"/>
<protein>
    <submittedName>
        <fullName evidence="4">PA domain-containing protein</fullName>
    </submittedName>
</protein>
<feature type="chain" id="PRO_5018017261" evidence="1">
    <location>
        <begin position="29"/>
        <end position="504"/>
    </location>
</feature>
<sequence length="504" mass="52138">MQLPRRRRALAAAAVAVTLSAAPSAACAQRGDPVLSAAGAVRVDTVRAHLKALARIADAHGGTRAAGTPGYAASRDYLIEQLREAGYRPVVQEFDVPYFREDKPAELIRTGPAELTYTPTGTDAAVAGDFTTMTYSGSGDVTAPVRAVDAEAPAAGKASTSGCETADFAGFGRGEIALLRRGTCPFHTKAKHAQDAGAAAVVIFNDGGAKHTDAVSGTLGEPGKVTVPVLGASAAVGGDLAAPGTTARIVTATTSSRRTTWNVLAETDQGAADRVVMVGAHFDSVPEGPGINDNGSGAAALLEVARYAREQPARNRLRFAWWGAEELGLLGSAHYVDALSAAERAKIRVYLNHDMIASPNHVYGIYDGDDSDRTGEGPGPEGSGRIEQVYADYFDTAGLPHQGSDFTGRSDYGPFIARGIPSGGLFTGAEGRKTEAEAARFGGTAGQPYDACYHRACDTLDNLNTTALGVNLRAMAHTALAFAAAADLPARAPKVVERSAATTP</sequence>